<dbReference type="Proteomes" id="UP001497392">
    <property type="component" value="Unassembled WGS sequence"/>
</dbReference>
<proteinExistence type="predicted"/>
<name>A0ABP1FU55_9CHLO</name>
<feature type="region of interest" description="Disordered" evidence="1">
    <location>
        <begin position="113"/>
        <end position="134"/>
    </location>
</feature>
<evidence type="ECO:0000256" key="1">
    <source>
        <dbReference type="SAM" id="MobiDB-lite"/>
    </source>
</evidence>
<accession>A0ABP1FU55</accession>
<evidence type="ECO:0000313" key="2">
    <source>
        <dbReference type="EMBL" id="CAL5221037.1"/>
    </source>
</evidence>
<evidence type="ECO:0000313" key="3">
    <source>
        <dbReference type="Proteomes" id="UP001497392"/>
    </source>
</evidence>
<keyword evidence="3" id="KW-1185">Reference proteome</keyword>
<protein>
    <submittedName>
        <fullName evidence="2">G3158 protein</fullName>
    </submittedName>
</protein>
<comment type="caution">
    <text evidence="2">The sequence shown here is derived from an EMBL/GenBank/DDBJ whole genome shotgun (WGS) entry which is preliminary data.</text>
</comment>
<dbReference type="EMBL" id="CAXHTA020000004">
    <property type="protein sequence ID" value="CAL5221037.1"/>
    <property type="molecule type" value="Genomic_DNA"/>
</dbReference>
<gene>
    <name evidence="2" type="primary">g3158</name>
    <name evidence="2" type="ORF">VP750_LOCUS2696</name>
</gene>
<reference evidence="2 3" key="1">
    <citation type="submission" date="2024-06" db="EMBL/GenBank/DDBJ databases">
        <authorList>
            <person name="Kraege A."/>
            <person name="Thomma B."/>
        </authorList>
    </citation>
    <scope>NUCLEOTIDE SEQUENCE [LARGE SCALE GENOMIC DNA]</scope>
</reference>
<sequence length="294" mass="32443">MRVLLLPGDARRDVALTKVNGILETTGKKHGLHFEPSSLRTSVSSQISTALSTMDGHSLVNSSVSYPWKGPAFLRLRKKLATYKGSDLAVGNWGVPPGSADLTLKVKDVDPQHIPEGLADSNGDVSAKSDEDRKKPHLKIKVENDVYCTYANRVNYEAKGSPVPPDTDITTLSGVRSFFRHAPRQLGLPLDMRLPIYAQREFSKSVWDMRVAGVRGVVNLVLIFADQHSSLAGRNPTKAELSFRLKREDIERVHKPGSKHYYDSLNALIDLCNDLHDKGWDEDPEISPPAGMPA</sequence>
<organism evidence="2 3">
    <name type="scientific">Coccomyxa viridis</name>
    <dbReference type="NCBI Taxonomy" id="1274662"/>
    <lineage>
        <taxon>Eukaryota</taxon>
        <taxon>Viridiplantae</taxon>
        <taxon>Chlorophyta</taxon>
        <taxon>core chlorophytes</taxon>
        <taxon>Trebouxiophyceae</taxon>
        <taxon>Trebouxiophyceae incertae sedis</taxon>
        <taxon>Coccomyxaceae</taxon>
        <taxon>Coccomyxa</taxon>
    </lineage>
</organism>